<dbReference type="GeneID" id="98317820"/>
<evidence type="ECO:0000256" key="4">
    <source>
        <dbReference type="ARBA" id="ARBA00022695"/>
    </source>
</evidence>
<comment type="function">
    <text evidence="12 13">RNA polymerase that catalyzes the synthesis of short RNA molecules used as primers for DNA polymerase during DNA replication.</text>
</comment>
<dbReference type="InterPro" id="IPR013264">
    <property type="entry name" value="DNAG_N"/>
</dbReference>
<feature type="domain" description="Toprim" evidence="16">
    <location>
        <begin position="262"/>
        <end position="339"/>
    </location>
</feature>
<dbReference type="InterPro" id="IPR016136">
    <property type="entry name" value="DNA_helicase_N/primase_C"/>
</dbReference>
<evidence type="ECO:0000256" key="5">
    <source>
        <dbReference type="ARBA" id="ARBA00022705"/>
    </source>
</evidence>
<organism evidence="17 18">
    <name type="scientific">Liquorilactobacillus ghanensis DSM 18630</name>
    <dbReference type="NCBI Taxonomy" id="1423750"/>
    <lineage>
        <taxon>Bacteria</taxon>
        <taxon>Bacillati</taxon>
        <taxon>Bacillota</taxon>
        <taxon>Bacilli</taxon>
        <taxon>Lactobacillales</taxon>
        <taxon>Lactobacillaceae</taxon>
        <taxon>Liquorilactobacillus</taxon>
    </lineage>
</organism>
<keyword evidence="3 12" id="KW-0808">Transferase</keyword>
<evidence type="ECO:0000259" key="16">
    <source>
        <dbReference type="PROSITE" id="PS50880"/>
    </source>
</evidence>
<gene>
    <name evidence="12" type="primary">dnaG</name>
    <name evidence="17" type="ORF">FC89_GL001623</name>
</gene>
<keyword evidence="1 12" id="KW-0240">DNA-directed RNA polymerase</keyword>
<dbReference type="InterPro" id="IPR030846">
    <property type="entry name" value="DnaG_bac"/>
</dbReference>
<evidence type="ECO:0000256" key="9">
    <source>
        <dbReference type="ARBA" id="ARBA00022842"/>
    </source>
</evidence>
<dbReference type="Pfam" id="PF08275">
    <property type="entry name" value="DNAG_N"/>
    <property type="match status" value="1"/>
</dbReference>
<dbReference type="InterPro" id="IPR019475">
    <property type="entry name" value="DNA_primase_DnaB-bd"/>
</dbReference>
<dbReference type="InterPro" id="IPR036977">
    <property type="entry name" value="DNA_primase_Znf_CHC2"/>
</dbReference>
<keyword evidence="7 12" id="KW-0863">Zinc-finger</keyword>
<dbReference type="STRING" id="1423750.FC89_GL001623"/>
<dbReference type="SUPFAM" id="SSF57783">
    <property type="entry name" value="Zinc beta-ribbon"/>
    <property type="match status" value="1"/>
</dbReference>
<dbReference type="AlphaFoldDB" id="A0A0R1VS76"/>
<comment type="cofactor">
    <cofactor evidence="12 13 14">
        <name>Zn(2+)</name>
        <dbReference type="ChEBI" id="CHEBI:29105"/>
    </cofactor>
    <text evidence="12 13 14">Binds 1 zinc ion per monomer.</text>
</comment>
<dbReference type="InterPro" id="IPR002694">
    <property type="entry name" value="Znf_CHC2"/>
</dbReference>
<dbReference type="PROSITE" id="PS50880">
    <property type="entry name" value="TOPRIM"/>
    <property type="match status" value="1"/>
</dbReference>
<dbReference type="InterPro" id="IPR006295">
    <property type="entry name" value="DNA_primase_DnaG"/>
</dbReference>
<keyword evidence="5 12" id="KW-0235">DNA replication</keyword>
<comment type="catalytic activity">
    <reaction evidence="12">
        <text>ssDNA + n NTP = ssDNA/pppN(pN)n-1 hybrid + (n-1) diphosphate.</text>
        <dbReference type="EC" id="2.7.7.101"/>
    </reaction>
</comment>
<dbReference type="InterPro" id="IPR006171">
    <property type="entry name" value="TOPRIM_dom"/>
</dbReference>
<dbReference type="Gene3D" id="3.40.1360.10">
    <property type="match status" value="1"/>
</dbReference>
<evidence type="ECO:0000256" key="3">
    <source>
        <dbReference type="ARBA" id="ARBA00022679"/>
    </source>
</evidence>
<proteinExistence type="inferred from homology"/>
<dbReference type="GO" id="GO:0005737">
    <property type="term" value="C:cytoplasm"/>
    <property type="evidence" value="ECO:0007669"/>
    <property type="project" value="TreeGrafter"/>
</dbReference>
<evidence type="ECO:0000256" key="14">
    <source>
        <dbReference type="PIRSR" id="PIRSR002811-1"/>
    </source>
</evidence>
<comment type="subunit">
    <text evidence="12">Monomer. Interacts with DnaB.</text>
</comment>
<keyword evidence="9" id="KW-0460">Magnesium</keyword>
<evidence type="ECO:0000256" key="1">
    <source>
        <dbReference type="ARBA" id="ARBA00022478"/>
    </source>
</evidence>
<comment type="domain">
    <text evidence="12">Contains an N-terminal zinc-binding domain, a central core domain that contains the primase activity, and a C-terminal DnaB-binding domain.</text>
</comment>
<dbReference type="Pfam" id="PF13155">
    <property type="entry name" value="Toprim_2"/>
    <property type="match status" value="1"/>
</dbReference>
<evidence type="ECO:0000313" key="17">
    <source>
        <dbReference type="EMBL" id="KRM08285.1"/>
    </source>
</evidence>
<evidence type="ECO:0000256" key="15">
    <source>
        <dbReference type="SAM" id="Coils"/>
    </source>
</evidence>
<evidence type="ECO:0000313" key="18">
    <source>
        <dbReference type="Proteomes" id="UP000051451"/>
    </source>
</evidence>
<keyword evidence="18" id="KW-1185">Reference proteome</keyword>
<dbReference type="Pfam" id="PF10410">
    <property type="entry name" value="DnaB_bind"/>
    <property type="match status" value="1"/>
</dbReference>
<dbReference type="FunFam" id="3.90.580.10:FF:000001">
    <property type="entry name" value="DNA primase"/>
    <property type="match status" value="1"/>
</dbReference>
<keyword evidence="10 12" id="KW-0238">DNA-binding</keyword>
<evidence type="ECO:0000256" key="6">
    <source>
        <dbReference type="ARBA" id="ARBA00022723"/>
    </source>
</evidence>
<name>A0A0R1VS76_9LACO</name>
<dbReference type="Proteomes" id="UP000051451">
    <property type="component" value="Unassembled WGS sequence"/>
</dbReference>
<comment type="caution">
    <text evidence="17">The sequence shown here is derived from an EMBL/GenBank/DDBJ whole genome shotgun (WGS) entry which is preliminary data.</text>
</comment>
<keyword evidence="6 12" id="KW-0479">Metal-binding</keyword>
<evidence type="ECO:0000256" key="2">
    <source>
        <dbReference type="ARBA" id="ARBA00022515"/>
    </source>
</evidence>
<dbReference type="InterPro" id="IPR050219">
    <property type="entry name" value="DnaG_primase"/>
</dbReference>
<dbReference type="CDD" id="cd03364">
    <property type="entry name" value="TOPRIM_DnaG_primases"/>
    <property type="match status" value="1"/>
</dbReference>
<evidence type="ECO:0000256" key="8">
    <source>
        <dbReference type="ARBA" id="ARBA00022833"/>
    </source>
</evidence>
<dbReference type="Gene3D" id="3.90.580.10">
    <property type="entry name" value="Zinc finger, CHC2-type domain"/>
    <property type="match status" value="1"/>
</dbReference>
<dbReference type="PIRSF" id="PIRSF002811">
    <property type="entry name" value="DnaG"/>
    <property type="match status" value="1"/>
</dbReference>
<dbReference type="SUPFAM" id="SSF56731">
    <property type="entry name" value="DNA primase core"/>
    <property type="match status" value="1"/>
</dbReference>
<reference evidence="17 18" key="1">
    <citation type="journal article" date="2015" name="Genome Announc.">
        <title>Expanding the biotechnology potential of lactobacilli through comparative genomics of 213 strains and associated genera.</title>
        <authorList>
            <person name="Sun Z."/>
            <person name="Harris H.M."/>
            <person name="McCann A."/>
            <person name="Guo C."/>
            <person name="Argimon S."/>
            <person name="Zhang W."/>
            <person name="Yang X."/>
            <person name="Jeffery I.B."/>
            <person name="Cooney J.C."/>
            <person name="Kagawa T.F."/>
            <person name="Liu W."/>
            <person name="Song Y."/>
            <person name="Salvetti E."/>
            <person name="Wrobel A."/>
            <person name="Rasinkangas P."/>
            <person name="Parkhill J."/>
            <person name="Rea M.C."/>
            <person name="O'Sullivan O."/>
            <person name="Ritari J."/>
            <person name="Douillard F.P."/>
            <person name="Paul Ross R."/>
            <person name="Yang R."/>
            <person name="Briner A.E."/>
            <person name="Felis G.E."/>
            <person name="de Vos W.M."/>
            <person name="Barrangou R."/>
            <person name="Klaenhammer T.R."/>
            <person name="Caufield P.W."/>
            <person name="Cui Y."/>
            <person name="Zhang H."/>
            <person name="O'Toole P.W."/>
        </authorList>
    </citation>
    <scope>NUCLEOTIDE SEQUENCE [LARGE SCALE GENOMIC DNA]</scope>
    <source>
        <strain evidence="17 18">DSM 18630</strain>
    </source>
</reference>
<dbReference type="EC" id="2.7.7.101" evidence="12"/>
<dbReference type="RefSeq" id="WP_057870567.1">
    <property type="nucleotide sequence ID" value="NZ_AZGB01000001.1"/>
</dbReference>
<dbReference type="Gene3D" id="1.10.860.10">
    <property type="entry name" value="DNAb Helicase, Chain A"/>
    <property type="match status" value="1"/>
</dbReference>
<dbReference type="PANTHER" id="PTHR30313">
    <property type="entry name" value="DNA PRIMASE"/>
    <property type="match status" value="1"/>
</dbReference>
<dbReference type="HAMAP" id="MF_00974">
    <property type="entry name" value="DNA_primase_DnaG"/>
    <property type="match status" value="1"/>
</dbReference>
<feature type="zinc finger region" description="CHC2-type" evidence="12 14">
    <location>
        <begin position="39"/>
        <end position="63"/>
    </location>
</feature>
<dbReference type="OrthoDB" id="9803773at2"/>
<dbReference type="EMBL" id="AZGB01000001">
    <property type="protein sequence ID" value="KRM08285.1"/>
    <property type="molecule type" value="Genomic_DNA"/>
</dbReference>
<feature type="coiled-coil region" evidence="15">
    <location>
        <begin position="564"/>
        <end position="591"/>
    </location>
</feature>
<sequence>MKRIPEETIEQIRSNVNIVEIVSQYVQLHKSGKNYFGLCPFHEEKTPSFSVTDEKQIFHCFSCHRGGNVFKFIMEMEKISFPEAVIKVAELGGIALPASITEDGSATDQADTQTGQLRQIYALSADLFHHILINTAIGEPALNYLHQRGLSDETIETFYLGFAPTQQVLLPFLKDRNFSRELLVRSGLFSEGNDGSLYQRFKERVLFPIRDPQKRVIAFSGRLLTKNDQLPKYLNSPETVLFNKRKVLFNFDLAKGEIRQQGFAILFEGFMDVISAYQAGVHQGVASMGTSLTNEQIYLLERTTERLCLCYDGDSPGQKATARALQLLQPLTKLELGVIPIPGQRDPDEYINQESPAAFVKLVENGQQNQMSFWFSFLATERNLTNENDQLAYISDVLEKIAGVASPVARDLYLGQLAKRFSLDKKSLAGQLHSLLQQQARKNFQQQTRQPVPLARKAAPAAKNYDRVEKAERLLLYRLLHSYDVRLKLRETTNFAFVHDSYQTIYLLAEGYFKQYSDYDPARFLDFLADEHLRQLMVELEVENHAAIGSAEEVDDCMRLIMQLSPLEEQLAALKQQLETARRMNNQKLVEELTIKFVELLKQRQLKKSASL</sequence>
<dbReference type="GO" id="GO:0006269">
    <property type="term" value="P:DNA replication, synthesis of primer"/>
    <property type="evidence" value="ECO:0007669"/>
    <property type="project" value="UniProtKB-UniRule"/>
</dbReference>
<protein>
    <recommendedName>
        <fullName evidence="12 13">DNA primase</fullName>
        <ecNumber evidence="12">2.7.7.101</ecNumber>
    </recommendedName>
</protein>
<evidence type="ECO:0000256" key="7">
    <source>
        <dbReference type="ARBA" id="ARBA00022771"/>
    </source>
</evidence>
<dbReference type="SMART" id="SM00400">
    <property type="entry name" value="ZnF_CHCC"/>
    <property type="match status" value="1"/>
</dbReference>
<dbReference type="InterPro" id="IPR037068">
    <property type="entry name" value="DNA_primase_core_N_sf"/>
</dbReference>
<accession>A0A0R1VS76</accession>
<dbReference type="PATRIC" id="fig|1423750.3.peg.1666"/>
<dbReference type="InterPro" id="IPR034151">
    <property type="entry name" value="TOPRIM_DnaG_bac"/>
</dbReference>
<evidence type="ECO:0000256" key="12">
    <source>
        <dbReference type="HAMAP-Rule" id="MF_00974"/>
    </source>
</evidence>
<keyword evidence="8 12" id="KW-0862">Zinc</keyword>
<dbReference type="GO" id="GO:0003899">
    <property type="term" value="F:DNA-directed RNA polymerase activity"/>
    <property type="evidence" value="ECO:0007669"/>
    <property type="project" value="UniProtKB-UniRule"/>
</dbReference>
<dbReference type="GO" id="GO:0008270">
    <property type="term" value="F:zinc ion binding"/>
    <property type="evidence" value="ECO:0007669"/>
    <property type="project" value="UniProtKB-UniRule"/>
</dbReference>
<comment type="similarity">
    <text evidence="12 13">Belongs to the DnaG primase family.</text>
</comment>
<dbReference type="SMART" id="SM00493">
    <property type="entry name" value="TOPRIM"/>
    <property type="match status" value="1"/>
</dbReference>
<dbReference type="GO" id="GO:0000428">
    <property type="term" value="C:DNA-directed RNA polymerase complex"/>
    <property type="evidence" value="ECO:0007669"/>
    <property type="project" value="UniProtKB-KW"/>
</dbReference>
<dbReference type="PANTHER" id="PTHR30313:SF2">
    <property type="entry name" value="DNA PRIMASE"/>
    <property type="match status" value="1"/>
</dbReference>
<dbReference type="GO" id="GO:1990077">
    <property type="term" value="C:primosome complex"/>
    <property type="evidence" value="ECO:0007669"/>
    <property type="project" value="UniProtKB-KW"/>
</dbReference>
<dbReference type="Pfam" id="PF01807">
    <property type="entry name" value="Zn_ribbon_DnaG"/>
    <property type="match status" value="1"/>
</dbReference>
<evidence type="ECO:0000256" key="11">
    <source>
        <dbReference type="ARBA" id="ARBA00023163"/>
    </source>
</evidence>
<evidence type="ECO:0000256" key="10">
    <source>
        <dbReference type="ARBA" id="ARBA00023125"/>
    </source>
</evidence>
<dbReference type="Gene3D" id="3.90.980.10">
    <property type="entry name" value="DNA primase, catalytic core, N-terminal domain"/>
    <property type="match status" value="1"/>
</dbReference>
<dbReference type="NCBIfam" id="TIGR01391">
    <property type="entry name" value="dnaG"/>
    <property type="match status" value="1"/>
</dbReference>
<keyword evidence="15" id="KW-0175">Coiled coil</keyword>
<dbReference type="GO" id="GO:0003677">
    <property type="term" value="F:DNA binding"/>
    <property type="evidence" value="ECO:0007669"/>
    <property type="project" value="UniProtKB-KW"/>
</dbReference>
<keyword evidence="4 12" id="KW-0548">Nucleotidyltransferase</keyword>
<evidence type="ECO:0000256" key="13">
    <source>
        <dbReference type="PIRNR" id="PIRNR002811"/>
    </source>
</evidence>
<keyword evidence="2 12" id="KW-0639">Primosome</keyword>
<keyword evidence="11 12" id="KW-0804">Transcription</keyword>